<keyword evidence="2" id="KW-1003">Cell membrane</keyword>
<feature type="transmembrane region" description="Helical" evidence="6">
    <location>
        <begin position="277"/>
        <end position="295"/>
    </location>
</feature>
<name>A0ABR6P1G9_9DEIN</name>
<feature type="transmembrane region" description="Helical" evidence="6">
    <location>
        <begin position="180"/>
        <end position="198"/>
    </location>
</feature>
<evidence type="ECO:0000256" key="2">
    <source>
        <dbReference type="ARBA" id="ARBA00022475"/>
    </source>
</evidence>
<gene>
    <name evidence="7" type="ORF">HNQ05_001219</name>
</gene>
<evidence type="ECO:0000256" key="3">
    <source>
        <dbReference type="ARBA" id="ARBA00022692"/>
    </source>
</evidence>
<keyword evidence="6" id="KW-0059">Arsenical resistance</keyword>
<dbReference type="NCBIfam" id="TIGR00935">
    <property type="entry name" value="2a45"/>
    <property type="match status" value="1"/>
</dbReference>
<organism evidence="7 8">
    <name type="scientific">Oceanithermus desulfurans</name>
    <dbReference type="NCBI Taxonomy" id="227924"/>
    <lineage>
        <taxon>Bacteria</taxon>
        <taxon>Thermotogati</taxon>
        <taxon>Deinococcota</taxon>
        <taxon>Deinococci</taxon>
        <taxon>Thermales</taxon>
        <taxon>Thermaceae</taxon>
        <taxon>Oceanithermus</taxon>
    </lineage>
</organism>
<sequence length="427" mass="45155">MAVAFAVFLLTLLLVVVQPRGLGIGVGALVGAGLALVLGVVRLEDVPVVWGFVWDATFAFVFVILISLVLDEAGFFRWAALHVGRIGGGKGAWLFVLVVLLGAAVAAMFANDGAALILTPIVMEMLLALGFTPAASLAFVMATGFIADTASLPFVVSNLVNIVSADYFEISFDAYARTMLPVNAVAVLASLAVLWWFYRKEVPQRYDTGKLPTPVSGVRDPVVFNLGFVVLVVLLAGYFYSGPLGVPVSLVAGAGAAILLGVASLRRLSVGRLLRGAPWQVVLFSLGMYLVVYGLRNQGLTAYLAGLLEGWSSGPLEAALGTGILSALMSATMNNMPTVMVVALSIDHASVTGAVREAMIYGNVIGSDLGPKFTPIGSLATLLWLHVLERKGFKVGWGRYFKTGVVLTTPVLLVTLIFLGFWLPHRG</sequence>
<accession>A0ABR6P1G9</accession>
<evidence type="ECO:0000256" key="1">
    <source>
        <dbReference type="ARBA" id="ARBA00004651"/>
    </source>
</evidence>
<keyword evidence="4 6" id="KW-1133">Transmembrane helix</keyword>
<comment type="subcellular location">
    <subcellularLocation>
        <location evidence="1 6">Cell membrane</location>
        <topology evidence="1 6">Multi-pass membrane protein</topology>
    </subcellularLocation>
</comment>
<feature type="transmembrane region" description="Helical" evidence="6">
    <location>
        <begin position="91"/>
        <end position="110"/>
    </location>
</feature>
<proteinExistence type="inferred from homology"/>
<evidence type="ECO:0000313" key="8">
    <source>
        <dbReference type="Proteomes" id="UP000587579"/>
    </source>
</evidence>
<comment type="caution">
    <text evidence="7">The sequence shown here is derived from an EMBL/GenBank/DDBJ whole genome shotgun (WGS) entry which is preliminary data.</text>
</comment>
<comment type="function">
    <text evidence="6">Involved in arsenical resistance. Thought to form the channel of an arsenite pump.</text>
</comment>
<dbReference type="PRINTS" id="PR00758">
    <property type="entry name" value="ARSENICPUMP"/>
</dbReference>
<dbReference type="Pfam" id="PF02040">
    <property type="entry name" value="ArsB"/>
    <property type="match status" value="1"/>
</dbReference>
<dbReference type="Proteomes" id="UP000587579">
    <property type="component" value="Unassembled WGS sequence"/>
</dbReference>
<keyword evidence="5 6" id="KW-0472">Membrane</keyword>
<dbReference type="CDD" id="cd01118">
    <property type="entry name" value="ArsB_permease"/>
    <property type="match status" value="1"/>
</dbReference>
<feature type="transmembrane region" description="Helical" evidence="6">
    <location>
        <begin position="116"/>
        <end position="140"/>
    </location>
</feature>
<dbReference type="RefSeq" id="WP_147146967.1">
    <property type="nucleotide sequence ID" value="NZ_JACHEZ010000004.1"/>
</dbReference>
<dbReference type="InterPro" id="IPR000802">
    <property type="entry name" value="Arsenical_pump_ArsB"/>
</dbReference>
<evidence type="ECO:0000313" key="7">
    <source>
        <dbReference type="EMBL" id="MBB6029850.1"/>
    </source>
</evidence>
<keyword evidence="8" id="KW-1185">Reference proteome</keyword>
<reference evidence="7 8" key="1">
    <citation type="submission" date="2020-08" db="EMBL/GenBank/DDBJ databases">
        <title>Genomic Encyclopedia of Type Strains, Phase IV (KMG-IV): sequencing the most valuable type-strain genomes for metagenomic binning, comparative biology and taxonomic classification.</title>
        <authorList>
            <person name="Goeker M."/>
        </authorList>
    </citation>
    <scope>NUCLEOTIDE SEQUENCE [LARGE SCALE GENOMIC DNA]</scope>
    <source>
        <strain evidence="7 8">DSM 15757</strain>
    </source>
</reference>
<feature type="transmembrane region" description="Helical" evidence="6">
    <location>
        <begin position="222"/>
        <end position="240"/>
    </location>
</feature>
<dbReference type="NCBIfam" id="NF011980">
    <property type="entry name" value="PRK15445.1"/>
    <property type="match status" value="1"/>
</dbReference>
<evidence type="ECO:0000256" key="4">
    <source>
        <dbReference type="ARBA" id="ARBA00022989"/>
    </source>
</evidence>
<dbReference type="EMBL" id="JACHEZ010000004">
    <property type="protein sequence ID" value="MBB6029850.1"/>
    <property type="molecule type" value="Genomic_DNA"/>
</dbReference>
<dbReference type="PANTHER" id="PTHR43302">
    <property type="entry name" value="TRANSPORTER ARSB-RELATED"/>
    <property type="match status" value="1"/>
</dbReference>
<comment type="similarity">
    <text evidence="6">Belongs to the ArsB family.</text>
</comment>
<evidence type="ECO:0000256" key="5">
    <source>
        <dbReference type="ARBA" id="ARBA00023136"/>
    </source>
</evidence>
<comment type="caution">
    <text evidence="6">Lacks conserved residue(s) required for the propagation of feature annotation.</text>
</comment>
<dbReference type="PANTHER" id="PTHR43302:SF5">
    <property type="entry name" value="TRANSPORTER ARSB-RELATED"/>
    <property type="match status" value="1"/>
</dbReference>
<evidence type="ECO:0000256" key="6">
    <source>
        <dbReference type="RuleBase" id="RU004993"/>
    </source>
</evidence>
<keyword evidence="3 6" id="KW-0812">Transmembrane</keyword>
<feature type="transmembrane region" description="Helical" evidence="6">
    <location>
        <begin position="51"/>
        <end position="70"/>
    </location>
</feature>
<feature type="transmembrane region" description="Helical" evidence="6">
    <location>
        <begin position="400"/>
        <end position="423"/>
    </location>
</feature>
<feature type="transmembrane region" description="Helical" evidence="6">
    <location>
        <begin position="246"/>
        <end position="265"/>
    </location>
</feature>
<protein>
    <recommendedName>
        <fullName evidence="6">Arsenical pump membrane protein</fullName>
    </recommendedName>
</protein>
<keyword evidence="6" id="KW-0813">Transport</keyword>